<dbReference type="Proteomes" id="UP000051568">
    <property type="component" value="Unassembled WGS sequence"/>
</dbReference>
<organism evidence="1 2">
    <name type="scientific">Pediococcus cellicola</name>
    <dbReference type="NCBI Taxonomy" id="319652"/>
    <lineage>
        <taxon>Bacteria</taxon>
        <taxon>Bacillati</taxon>
        <taxon>Bacillota</taxon>
        <taxon>Bacilli</taxon>
        <taxon>Lactobacillales</taxon>
        <taxon>Lactobacillaceae</taxon>
        <taxon>Pediococcus</taxon>
    </lineage>
</organism>
<gene>
    <name evidence="1" type="ORF">IV80_GL001741</name>
</gene>
<sequence length="81" mass="9376">MLLNNQNQSFLEVQILGVYQTKIEVKTVSGKCLFVYPTKTQKDDPLFWQSLKDIIKAKLWLPINKTLHQLIDSDWLVATNA</sequence>
<dbReference type="STRING" id="319652.IV80_GL001741"/>
<dbReference type="AlphaFoldDB" id="A0A0R2IVV9"/>
<name>A0A0R2IVV9_9LACO</name>
<dbReference type="PATRIC" id="fig|319652.3.peg.1767"/>
<reference evidence="1 2" key="1">
    <citation type="journal article" date="2015" name="Genome Announc.">
        <title>Expanding the biotechnology potential of lactobacilli through comparative genomics of 213 strains and associated genera.</title>
        <authorList>
            <person name="Sun Z."/>
            <person name="Harris H.M."/>
            <person name="McCann A."/>
            <person name="Guo C."/>
            <person name="Argimon S."/>
            <person name="Zhang W."/>
            <person name="Yang X."/>
            <person name="Jeffery I.B."/>
            <person name="Cooney J.C."/>
            <person name="Kagawa T.F."/>
            <person name="Liu W."/>
            <person name="Song Y."/>
            <person name="Salvetti E."/>
            <person name="Wrobel A."/>
            <person name="Rasinkangas P."/>
            <person name="Parkhill J."/>
            <person name="Rea M.C."/>
            <person name="O'Sullivan O."/>
            <person name="Ritari J."/>
            <person name="Douillard F.P."/>
            <person name="Paul Ross R."/>
            <person name="Yang R."/>
            <person name="Briner A.E."/>
            <person name="Felis G.E."/>
            <person name="de Vos W.M."/>
            <person name="Barrangou R."/>
            <person name="Klaenhammer T.R."/>
            <person name="Caufield P.W."/>
            <person name="Cui Y."/>
            <person name="Zhang H."/>
            <person name="O'Toole P.W."/>
        </authorList>
    </citation>
    <scope>NUCLEOTIDE SEQUENCE [LARGE SCALE GENOMIC DNA]</scope>
    <source>
        <strain evidence="1 2">DSM 17757</strain>
    </source>
</reference>
<evidence type="ECO:0000313" key="1">
    <source>
        <dbReference type="EMBL" id="KRN65898.1"/>
    </source>
</evidence>
<evidence type="ECO:0000313" key="2">
    <source>
        <dbReference type="Proteomes" id="UP000051568"/>
    </source>
</evidence>
<protein>
    <submittedName>
        <fullName evidence="1">Uncharacterized protein</fullName>
    </submittedName>
</protein>
<comment type="caution">
    <text evidence="1">The sequence shown here is derived from an EMBL/GenBank/DDBJ whole genome shotgun (WGS) entry which is preliminary data.</text>
</comment>
<proteinExistence type="predicted"/>
<keyword evidence="2" id="KW-1185">Reference proteome</keyword>
<dbReference type="RefSeq" id="WP_057751564.1">
    <property type="nucleotide sequence ID" value="NZ_BJVH01000009.1"/>
</dbReference>
<dbReference type="EMBL" id="JQBR01000007">
    <property type="protein sequence ID" value="KRN65898.1"/>
    <property type="molecule type" value="Genomic_DNA"/>
</dbReference>
<accession>A0A0R2IVV9</accession>
<dbReference type="OrthoDB" id="2156798at2"/>